<evidence type="ECO:0000313" key="1">
    <source>
        <dbReference type="EMBL" id="PSF05025.1"/>
    </source>
</evidence>
<evidence type="ECO:0000313" key="2">
    <source>
        <dbReference type="Proteomes" id="UP000239866"/>
    </source>
</evidence>
<organism evidence="1 2">
    <name type="scientific">Marinobacter fuscus</name>
    <dbReference type="NCBI Taxonomy" id="2109942"/>
    <lineage>
        <taxon>Bacteria</taxon>
        <taxon>Pseudomonadati</taxon>
        <taxon>Pseudomonadota</taxon>
        <taxon>Gammaproteobacteria</taxon>
        <taxon>Pseudomonadales</taxon>
        <taxon>Marinobacteraceae</taxon>
        <taxon>Marinobacter</taxon>
    </lineage>
</organism>
<dbReference type="Proteomes" id="UP000239866">
    <property type="component" value="Unassembled WGS sequence"/>
</dbReference>
<dbReference type="RefSeq" id="WP_106764935.1">
    <property type="nucleotide sequence ID" value="NZ_PXNP01000105.1"/>
</dbReference>
<dbReference type="OrthoDB" id="3212305at2"/>
<sequence>MEYDEHNSLLVLISRAGEEQVNLLLRFKDGGQMIVLGREQLFRQSRCSLASLLAATPANTKIKRLPDSAAAVTGTREKGRELSELQWMLAYEMSRGRMLFGGQDTDLFKLDRWPNFTRLPHTDNCLRMTALLIRRATSVTLVSQILKIPIEQVRQFYVAAAQAGYTSTPHRSTAEDGKAVPVKTPGIIASLLQKLRRS</sequence>
<dbReference type="AlphaFoldDB" id="A0A2T1K4L9"/>
<gene>
    <name evidence="1" type="ORF">C7H09_16890</name>
</gene>
<keyword evidence="2" id="KW-1185">Reference proteome</keyword>
<name>A0A2T1K4L9_9GAMM</name>
<accession>A0A2T1K4L9</accession>
<comment type="caution">
    <text evidence="1">The sequence shown here is derived from an EMBL/GenBank/DDBJ whole genome shotgun (WGS) entry which is preliminary data.</text>
</comment>
<proteinExistence type="predicted"/>
<protein>
    <submittedName>
        <fullName evidence="1">Uncharacterized protein</fullName>
    </submittedName>
</protein>
<reference evidence="1 2" key="1">
    <citation type="submission" date="2018-03" db="EMBL/GenBank/DDBJ databases">
        <title>Marinobacter brunus sp. nov., a marine bacterium of Gamma-proteobacteria isolated from the surface seawater of the South China Sea.</title>
        <authorList>
            <person name="Cheng H."/>
            <person name="Wu Y.-H."/>
            <person name="Xamxidin M."/>
            <person name="Xu X.-W."/>
        </authorList>
    </citation>
    <scope>NUCLEOTIDE SEQUENCE [LARGE SCALE GENOMIC DNA]</scope>
    <source>
        <strain evidence="1 2">NH169-3</strain>
    </source>
</reference>
<dbReference type="EMBL" id="PXNP01000105">
    <property type="protein sequence ID" value="PSF05025.1"/>
    <property type="molecule type" value="Genomic_DNA"/>
</dbReference>